<keyword evidence="3" id="KW-1185">Reference proteome</keyword>
<accession>A0A6I4WGC8</accession>
<dbReference type="Gene3D" id="3.90.980.10">
    <property type="entry name" value="DNA primase, catalytic core, N-terminal domain"/>
    <property type="match status" value="1"/>
</dbReference>
<dbReference type="GO" id="GO:0005737">
    <property type="term" value="C:cytoplasm"/>
    <property type="evidence" value="ECO:0007669"/>
    <property type="project" value="TreeGrafter"/>
</dbReference>
<reference evidence="2 3" key="1">
    <citation type="submission" date="2019-12" db="EMBL/GenBank/DDBJ databases">
        <title>Nocardia macrotermitis sp. nov. and Nocardia aurantia sp. nov., isolated from the gut of the fungus growing-termite Macrotermes natalensis.</title>
        <authorList>
            <person name="Christine B."/>
            <person name="Rene B."/>
        </authorList>
    </citation>
    <scope>NUCLEOTIDE SEQUENCE [LARGE SCALE GENOMIC DNA]</scope>
    <source>
        <strain evidence="2 3">DSM 102126</strain>
    </source>
</reference>
<dbReference type="InterPro" id="IPR034151">
    <property type="entry name" value="TOPRIM_DnaG_bac"/>
</dbReference>
<dbReference type="Pfam" id="PF08275">
    <property type="entry name" value="DNAG_N"/>
    <property type="match status" value="1"/>
</dbReference>
<proteinExistence type="predicted"/>
<dbReference type="CDD" id="cd03364">
    <property type="entry name" value="TOPRIM_DnaG_primases"/>
    <property type="match status" value="1"/>
</dbReference>
<dbReference type="GO" id="GO:0006269">
    <property type="term" value="P:DNA replication, synthesis of primer"/>
    <property type="evidence" value="ECO:0007669"/>
    <property type="project" value="TreeGrafter"/>
</dbReference>
<dbReference type="Gene3D" id="3.40.1360.10">
    <property type="match status" value="1"/>
</dbReference>
<dbReference type="EMBL" id="WUTW01000002">
    <property type="protein sequence ID" value="MXQ65642.1"/>
    <property type="molecule type" value="Genomic_DNA"/>
</dbReference>
<dbReference type="PANTHER" id="PTHR30313">
    <property type="entry name" value="DNA PRIMASE"/>
    <property type="match status" value="1"/>
</dbReference>
<dbReference type="OrthoDB" id="9803773at2"/>
<dbReference type="AlphaFoldDB" id="A0A6I4WGC8"/>
<dbReference type="InterPro" id="IPR013264">
    <property type="entry name" value="DNAG_N"/>
</dbReference>
<evidence type="ECO:0000259" key="1">
    <source>
        <dbReference type="Pfam" id="PF08275"/>
    </source>
</evidence>
<dbReference type="Pfam" id="PF13155">
    <property type="entry name" value="Toprim_2"/>
    <property type="match status" value="1"/>
</dbReference>
<evidence type="ECO:0000313" key="3">
    <source>
        <dbReference type="Proteomes" id="UP000431901"/>
    </source>
</evidence>
<dbReference type="InterPro" id="IPR050219">
    <property type="entry name" value="DnaG_primase"/>
</dbReference>
<name>A0A6I4WGC8_9ACTN</name>
<dbReference type="RefSeq" id="WP_161103711.1">
    <property type="nucleotide sequence ID" value="NZ_JBHLYI010000006.1"/>
</dbReference>
<comment type="caution">
    <text evidence="2">The sequence shown here is derived from an EMBL/GenBank/DDBJ whole genome shotgun (WGS) entry which is preliminary data.</text>
</comment>
<organism evidence="2 3">
    <name type="scientific">Actinomadura rayongensis</name>
    <dbReference type="NCBI Taxonomy" id="1429076"/>
    <lineage>
        <taxon>Bacteria</taxon>
        <taxon>Bacillati</taxon>
        <taxon>Actinomycetota</taxon>
        <taxon>Actinomycetes</taxon>
        <taxon>Streptosporangiales</taxon>
        <taxon>Thermomonosporaceae</taxon>
        <taxon>Actinomadura</taxon>
    </lineage>
</organism>
<dbReference type="PANTHER" id="PTHR30313:SF2">
    <property type="entry name" value="DNA PRIMASE"/>
    <property type="match status" value="1"/>
</dbReference>
<protein>
    <recommendedName>
        <fullName evidence="1">DNA primase DNAG catalytic core N-terminal domain-containing protein</fullName>
    </recommendedName>
</protein>
<evidence type="ECO:0000313" key="2">
    <source>
        <dbReference type="EMBL" id="MXQ65642.1"/>
    </source>
</evidence>
<sequence>MSAASAKSSRDVLLRIHRDAQEYLRNQFAISWGPRYLASRGFTEVITQTWAIGYAPGNGTALFNHLCAKGHTVEQLQDAGLVVITRTGRPIDRFRDRITAPVLDEDGHIVAFIGRASPAAPPSTPKYLNSPNSDLYRKHEILFGLAQAESRLAVGAQPVLVEGLWDAIAVSTDYRFAGLAPCGTALTAHHVDALARRAPVRDLGVIAAFDSDPAGHRAMLSAYEKLTSVTDHTYAVRLPPGRDPADLLQIGGPDYVANALDGLSHLADFVVDAVLDQAATAPDGYRPLDHAEGRLHALRASTAVLIGKPAADVHRQIRRIAERLGETVPTVMAAYVDNPRREIDLASTGLPTSRQALLRSFDRTAATDDRRALSARPRSPDLAPSR</sequence>
<dbReference type="Proteomes" id="UP000431901">
    <property type="component" value="Unassembled WGS sequence"/>
</dbReference>
<feature type="domain" description="DNA primase DNAG catalytic core N-terminal" evidence="1">
    <location>
        <begin position="35"/>
        <end position="148"/>
    </location>
</feature>
<dbReference type="InterPro" id="IPR037068">
    <property type="entry name" value="DNA_primase_core_N_sf"/>
</dbReference>
<gene>
    <name evidence="2" type="ORF">GQ466_16555</name>
</gene>
<dbReference type="SUPFAM" id="SSF56731">
    <property type="entry name" value="DNA primase core"/>
    <property type="match status" value="1"/>
</dbReference>